<evidence type="ECO:0008006" key="4">
    <source>
        <dbReference type="Google" id="ProtNLM"/>
    </source>
</evidence>
<accession>A0A916V1F5</accession>
<reference evidence="2" key="2">
    <citation type="submission" date="2020-09" db="EMBL/GenBank/DDBJ databases">
        <authorList>
            <person name="Sun Q."/>
            <person name="Zhou Y."/>
        </authorList>
    </citation>
    <scope>NUCLEOTIDE SEQUENCE</scope>
    <source>
        <strain evidence="2">CGMCC 1.15493</strain>
    </source>
</reference>
<comment type="caution">
    <text evidence="2">The sequence shown here is derived from an EMBL/GenBank/DDBJ whole genome shotgun (WGS) entry which is preliminary data.</text>
</comment>
<keyword evidence="1" id="KW-1133">Transmembrane helix</keyword>
<protein>
    <recommendedName>
        <fullName evidence="4">DUF2628 domain-containing protein</fullName>
    </recommendedName>
</protein>
<dbReference type="AlphaFoldDB" id="A0A916V1F5"/>
<dbReference type="Proteomes" id="UP000613160">
    <property type="component" value="Unassembled WGS sequence"/>
</dbReference>
<evidence type="ECO:0000313" key="2">
    <source>
        <dbReference type="EMBL" id="GGD02192.1"/>
    </source>
</evidence>
<keyword evidence="3" id="KW-1185">Reference proteome</keyword>
<dbReference type="InterPro" id="IPR024399">
    <property type="entry name" value="DUF2628"/>
</dbReference>
<organism evidence="2 3">
    <name type="scientific">Aureimonas glaciei</name>
    <dbReference type="NCBI Taxonomy" id="1776957"/>
    <lineage>
        <taxon>Bacteria</taxon>
        <taxon>Pseudomonadati</taxon>
        <taxon>Pseudomonadota</taxon>
        <taxon>Alphaproteobacteria</taxon>
        <taxon>Hyphomicrobiales</taxon>
        <taxon>Aurantimonadaceae</taxon>
        <taxon>Aureimonas</taxon>
    </lineage>
</organism>
<dbReference type="Pfam" id="PF10947">
    <property type="entry name" value="DUF2628"/>
    <property type="match status" value="1"/>
</dbReference>
<dbReference type="EMBL" id="BMJJ01000001">
    <property type="protein sequence ID" value="GGD02192.1"/>
    <property type="molecule type" value="Genomic_DNA"/>
</dbReference>
<feature type="transmembrane region" description="Helical" evidence="1">
    <location>
        <begin position="45"/>
        <end position="63"/>
    </location>
</feature>
<evidence type="ECO:0000313" key="3">
    <source>
        <dbReference type="Proteomes" id="UP000613160"/>
    </source>
</evidence>
<sequence length="164" mass="17380">MTRYVVFEPPSDDGVRPSEGAVFLRDGVTKWAVVLPWLWLWRHRLVLAGFAVLALDLGLGWAAERAGLGLAGLVLPLLLGLFVALEGPSLRAARYRRRGFEEVAVVDAADEAEATILYYAGGAAGAGPTSAAAAGTPIATGGPLARRLAERRASLGLFDSQRVR</sequence>
<dbReference type="RefSeq" id="WP_188848501.1">
    <property type="nucleotide sequence ID" value="NZ_BMJJ01000001.1"/>
</dbReference>
<name>A0A916V1F5_9HYPH</name>
<feature type="transmembrane region" description="Helical" evidence="1">
    <location>
        <begin position="69"/>
        <end position="88"/>
    </location>
</feature>
<keyword evidence="1" id="KW-0472">Membrane</keyword>
<gene>
    <name evidence="2" type="ORF">GCM10011335_01030</name>
</gene>
<proteinExistence type="predicted"/>
<keyword evidence="1" id="KW-0812">Transmembrane</keyword>
<evidence type="ECO:0000256" key="1">
    <source>
        <dbReference type="SAM" id="Phobius"/>
    </source>
</evidence>
<reference evidence="2" key="1">
    <citation type="journal article" date="2014" name="Int. J. Syst. Evol. Microbiol.">
        <title>Complete genome sequence of Corynebacterium casei LMG S-19264T (=DSM 44701T), isolated from a smear-ripened cheese.</title>
        <authorList>
            <consortium name="US DOE Joint Genome Institute (JGI-PGF)"/>
            <person name="Walter F."/>
            <person name="Albersmeier A."/>
            <person name="Kalinowski J."/>
            <person name="Ruckert C."/>
        </authorList>
    </citation>
    <scope>NUCLEOTIDE SEQUENCE</scope>
    <source>
        <strain evidence="2">CGMCC 1.15493</strain>
    </source>
</reference>